<dbReference type="RefSeq" id="WP_217857850.1">
    <property type="nucleotide sequence ID" value="NZ_JAHSTV010000010.1"/>
</dbReference>
<dbReference type="InterPro" id="IPR020287">
    <property type="entry name" value="Tail_sheath_C"/>
</dbReference>
<sequence>MVDVTNYPGVYIKEDAELSLSVSSGSTAVPVFACNKGVLSGTNKISSWLDFISCVKTFDSRKYLHISIKSYFDNGGGPCYIVSTDNFVQAVSQLNDATLLVAAGEDIGKYLGDLCKIGSGLFAILDGPLGELSSDGTSGDIYSPNPYAAVYYPYLTADWAMISIPPSAAIAGAYCSVDRSRGVWKAPANVVLQGGVKPKYKVTDDLQATYNTGKAINMIREFPNTGTTVWGARTLEDTDSWRYVPVRRLFNSVERDIKNAMSFAMFEPNSQPTWERVRGAINNYLYSLWQQGGLAGTKRDEAYFIQIGEGVI</sequence>
<dbReference type="InterPro" id="IPR052042">
    <property type="entry name" value="Tail_sheath_structural"/>
</dbReference>
<evidence type="ECO:0000256" key="1">
    <source>
        <dbReference type="ARBA" id="ARBA00008005"/>
    </source>
</evidence>
<feature type="domain" description="Tail sheath protein C-terminal" evidence="2">
    <location>
        <begin position="236"/>
        <end position="298"/>
    </location>
</feature>
<comment type="similarity">
    <text evidence="1">Belongs to the myoviridae tail sheath protein family.</text>
</comment>
<comment type="caution">
    <text evidence="3">The sequence shown here is derived from an EMBL/GenBank/DDBJ whole genome shotgun (WGS) entry which is preliminary data.</text>
</comment>
<name>A0ABS6PZI9_9PSED</name>
<protein>
    <submittedName>
        <fullName evidence="3">Phage tail sheath subtilisin-like domain-containing protein</fullName>
    </submittedName>
</protein>
<evidence type="ECO:0000313" key="4">
    <source>
        <dbReference type="Proteomes" id="UP000886900"/>
    </source>
</evidence>
<reference evidence="3" key="1">
    <citation type="submission" date="2021-06" db="EMBL/GenBank/DDBJ databases">
        <title>Updating the genus Pseudomonas: Description of 43 new species and partition of the Pseudomonas putida group.</title>
        <authorList>
            <person name="Girard L."/>
            <person name="Lood C."/>
            <person name="Vandamme P."/>
            <person name="Rokni-Zadeh H."/>
            <person name="Van Noort V."/>
            <person name="Hofte M."/>
            <person name="Lavigne R."/>
            <person name="De Mot R."/>
        </authorList>
    </citation>
    <scope>NUCLEOTIDE SEQUENCE</scope>
    <source>
        <strain evidence="3">SWRI79</strain>
    </source>
</reference>
<proteinExistence type="inferred from homology"/>
<accession>A0ABS6PZI9</accession>
<gene>
    <name evidence="3" type="ORF">KVG95_21340</name>
</gene>
<keyword evidence="4" id="KW-1185">Reference proteome</keyword>
<dbReference type="EMBL" id="JAHSTV010000010">
    <property type="protein sequence ID" value="MBV4465876.1"/>
    <property type="molecule type" value="Genomic_DNA"/>
</dbReference>
<evidence type="ECO:0000259" key="2">
    <source>
        <dbReference type="Pfam" id="PF17482"/>
    </source>
</evidence>
<dbReference type="PANTHER" id="PTHR35861">
    <property type="match status" value="1"/>
</dbReference>
<dbReference type="PANTHER" id="PTHR35861:SF1">
    <property type="entry name" value="PHAGE TAIL SHEATH PROTEIN"/>
    <property type="match status" value="1"/>
</dbReference>
<dbReference type="Pfam" id="PF17482">
    <property type="entry name" value="Phage_sheath_1C"/>
    <property type="match status" value="1"/>
</dbReference>
<evidence type="ECO:0000313" key="3">
    <source>
        <dbReference type="EMBL" id="MBV4465876.1"/>
    </source>
</evidence>
<dbReference type="Proteomes" id="UP000886900">
    <property type="component" value="Unassembled WGS sequence"/>
</dbReference>
<organism evidence="3 4">
    <name type="scientific">Pseudomonas farris</name>
    <dbReference type="NCBI Taxonomy" id="2841207"/>
    <lineage>
        <taxon>Bacteria</taxon>
        <taxon>Pseudomonadati</taxon>
        <taxon>Pseudomonadota</taxon>
        <taxon>Gammaproteobacteria</taxon>
        <taxon>Pseudomonadales</taxon>
        <taxon>Pseudomonadaceae</taxon>
        <taxon>Pseudomonas</taxon>
    </lineage>
</organism>